<evidence type="ECO:0000256" key="5">
    <source>
        <dbReference type="ARBA" id="ARBA00023136"/>
    </source>
</evidence>
<feature type="transmembrane region" description="Helical" evidence="6">
    <location>
        <begin position="125"/>
        <end position="144"/>
    </location>
</feature>
<sequence>MNTQSNTRAFSEKNFIFFTINFIVGFGFVSTILTITNLKALGLITILLTSLITLGIVLVFSRLAAVYSEEYGGSYYYAKKIGDSKAKKLFAFWVGWSQFMQGPILSAAGPLFLATAISVVTDNQMVISIVRGISFLFYILLMFISTFGLKLSTKVIYLSAIIKWTIIFLALLLSVYLAFENPSYSTNFSGLIDKPKSEYAYLISSSVISFMYAFGGFESIAAMTKDAQTNKIKKVLFLSFGFIVGFYLVFYLVLLGVNSSILNGQFSNIFLKTWSITGLVIFVIGTIFNQISSKISTVLVNSRQLIPLAEDRYLPKFLIKTNSRGEYRNAIYFSLGLTIFSLIVFWALPEFLNLKNFFLSVIEIGTISFLVQYVLTFITALILERKNKVITIPWYEKIIYYLVMILLISLIVIYLFPMIVDHSWRIENTIVLVSYLASLIIGGILFAIAKFHK</sequence>
<evidence type="ECO:0000256" key="4">
    <source>
        <dbReference type="ARBA" id="ARBA00022989"/>
    </source>
</evidence>
<keyword evidence="5 6" id="KW-0472">Membrane</keyword>
<evidence type="ECO:0000313" key="7">
    <source>
        <dbReference type="EMBL" id="AKA49753.1"/>
    </source>
</evidence>
<dbReference type="InterPro" id="IPR050367">
    <property type="entry name" value="APC_superfamily"/>
</dbReference>
<feature type="transmembrane region" description="Helical" evidence="6">
    <location>
        <begin position="360"/>
        <end position="383"/>
    </location>
</feature>
<proteinExistence type="predicted"/>
<feature type="transmembrane region" description="Helical" evidence="6">
    <location>
        <begin position="156"/>
        <end position="179"/>
    </location>
</feature>
<dbReference type="KEGG" id="mgb:VO56_00445"/>
<organism evidence="8">
    <name type="scientific">Mycoplasmopsis gallinacea</name>
    <dbReference type="NCBI Taxonomy" id="29556"/>
    <lineage>
        <taxon>Bacteria</taxon>
        <taxon>Bacillati</taxon>
        <taxon>Mycoplasmatota</taxon>
        <taxon>Mycoplasmoidales</taxon>
        <taxon>Metamycoplasmataceae</taxon>
        <taxon>Mycoplasmopsis</taxon>
    </lineage>
</organism>
<dbReference type="Pfam" id="PF13520">
    <property type="entry name" value="AA_permease_2"/>
    <property type="match status" value="1"/>
</dbReference>
<dbReference type="HOGENOM" id="CLU_601059_0_0_14"/>
<evidence type="ECO:0000256" key="3">
    <source>
        <dbReference type="ARBA" id="ARBA00022692"/>
    </source>
</evidence>
<keyword evidence="3 6" id="KW-0812">Transmembrane</keyword>
<dbReference type="GO" id="GO:0005886">
    <property type="term" value="C:plasma membrane"/>
    <property type="evidence" value="ECO:0007669"/>
    <property type="project" value="UniProtKB-SubCell"/>
</dbReference>
<evidence type="ECO:0000256" key="1">
    <source>
        <dbReference type="ARBA" id="ARBA00004651"/>
    </source>
</evidence>
<dbReference type="PANTHER" id="PTHR42770:SF18">
    <property type="entry name" value="ARGININE_AGMATINE ANTIPORTER"/>
    <property type="match status" value="1"/>
</dbReference>
<evidence type="ECO:0000256" key="6">
    <source>
        <dbReference type="SAM" id="Phobius"/>
    </source>
</evidence>
<accession>A0A0D5ZIJ0</accession>
<feature type="transmembrane region" description="Helical" evidence="6">
    <location>
        <begin position="429"/>
        <end position="449"/>
    </location>
</feature>
<dbReference type="PANTHER" id="PTHR42770">
    <property type="entry name" value="AMINO ACID TRANSPORTER-RELATED"/>
    <property type="match status" value="1"/>
</dbReference>
<dbReference type="Proteomes" id="UP000032722">
    <property type="component" value="Chromosome"/>
</dbReference>
<dbReference type="PIRSF" id="PIRSF006060">
    <property type="entry name" value="AA_transporter"/>
    <property type="match status" value="1"/>
</dbReference>
<name>A0A0D5ZIJ0_9BACT</name>
<keyword evidence="4 6" id="KW-1133">Transmembrane helix</keyword>
<dbReference type="GO" id="GO:0022857">
    <property type="term" value="F:transmembrane transporter activity"/>
    <property type="evidence" value="ECO:0007669"/>
    <property type="project" value="InterPro"/>
</dbReference>
<feature type="transmembrane region" description="Helical" evidence="6">
    <location>
        <begin position="89"/>
        <end position="113"/>
    </location>
</feature>
<feature type="transmembrane region" description="Helical" evidence="6">
    <location>
        <begin position="41"/>
        <end position="68"/>
    </location>
</feature>
<feature type="transmembrane region" description="Helical" evidence="6">
    <location>
        <begin position="15"/>
        <end position="35"/>
    </location>
</feature>
<protein>
    <recommendedName>
        <fullName evidence="9">Amino acid permease</fullName>
    </recommendedName>
</protein>
<dbReference type="Gene3D" id="1.20.1740.10">
    <property type="entry name" value="Amino acid/polyamine transporter I"/>
    <property type="match status" value="1"/>
</dbReference>
<keyword evidence="2" id="KW-1003">Cell membrane</keyword>
<dbReference type="InterPro" id="IPR002293">
    <property type="entry name" value="AA/rel_permease1"/>
</dbReference>
<feature type="transmembrane region" description="Helical" evidence="6">
    <location>
        <begin position="235"/>
        <end position="257"/>
    </location>
</feature>
<comment type="subcellular location">
    <subcellularLocation>
        <location evidence="1">Cell membrane</location>
        <topology evidence="1">Multi-pass membrane protein</topology>
    </subcellularLocation>
</comment>
<evidence type="ECO:0000313" key="8">
    <source>
        <dbReference type="Proteomes" id="UP000032722"/>
    </source>
</evidence>
<feature type="transmembrane region" description="Helical" evidence="6">
    <location>
        <begin position="330"/>
        <end position="348"/>
    </location>
</feature>
<dbReference type="PATRIC" id="fig|29556.3.peg.89"/>
<evidence type="ECO:0008006" key="9">
    <source>
        <dbReference type="Google" id="ProtNLM"/>
    </source>
</evidence>
<feature type="transmembrane region" description="Helical" evidence="6">
    <location>
        <begin position="398"/>
        <end position="417"/>
    </location>
</feature>
<dbReference type="AlphaFoldDB" id="A0A0D5ZIJ0"/>
<feature type="transmembrane region" description="Helical" evidence="6">
    <location>
        <begin position="269"/>
        <end position="288"/>
    </location>
</feature>
<gene>
    <name evidence="7" type="ORF">VO56_00445</name>
</gene>
<evidence type="ECO:0000256" key="2">
    <source>
        <dbReference type="ARBA" id="ARBA00022475"/>
    </source>
</evidence>
<reference evidence="7 8" key="1">
    <citation type="journal article" date="2015" name="Genome Announc.">
        <title>Complete Genome Sequence of Mycoplasma meleagridis, a Possible Emerging Pathogen in Chickens.</title>
        <authorList>
            <person name="Abolnik C."/>
        </authorList>
    </citation>
    <scope>NUCLEOTIDE SEQUENCE [LARGE SCALE GENOMIC DNA]</scope>
    <source>
        <strain evidence="7 8">B2096 8B</strain>
    </source>
</reference>
<dbReference type="EMBL" id="CP011021">
    <property type="protein sequence ID" value="AKA49753.1"/>
    <property type="molecule type" value="Genomic_DNA"/>
</dbReference>
<feature type="transmembrane region" description="Helical" evidence="6">
    <location>
        <begin position="199"/>
        <end position="223"/>
    </location>
</feature>